<evidence type="ECO:0000259" key="1">
    <source>
        <dbReference type="Pfam" id="PF01521"/>
    </source>
</evidence>
<dbReference type="Pfam" id="PF01521">
    <property type="entry name" value="Fe-S_biosyn"/>
    <property type="match status" value="1"/>
</dbReference>
<dbReference type="KEGG" id="shd:SUTH_01431"/>
<dbReference type="InterPro" id="IPR000361">
    <property type="entry name" value="ATAP_core_dom"/>
</dbReference>
<feature type="domain" description="Core" evidence="1">
    <location>
        <begin position="3"/>
        <end position="84"/>
    </location>
</feature>
<dbReference type="STRING" id="1223802.SUTH_01431"/>
<dbReference type="SUPFAM" id="SSF89360">
    <property type="entry name" value="HesB-like domain"/>
    <property type="match status" value="1"/>
</dbReference>
<keyword evidence="3" id="KW-1185">Reference proteome</keyword>
<evidence type="ECO:0000313" key="3">
    <source>
        <dbReference type="Proteomes" id="UP000031637"/>
    </source>
</evidence>
<accession>W0SEN4</accession>
<dbReference type="RefSeq" id="WP_041098198.1">
    <property type="nucleotide sequence ID" value="NZ_AP012547.1"/>
</dbReference>
<name>W0SEN4_9PROT</name>
<dbReference type="HOGENOM" id="CLU_164828_0_0_4"/>
<dbReference type="OrthoDB" id="9795497at2"/>
<protein>
    <submittedName>
        <fullName evidence="2">DsrR protein</fullName>
    </submittedName>
</protein>
<gene>
    <name evidence="2" type="primary">dsrR</name>
    <name evidence="2" type="ORF">SUTH_01431</name>
</gene>
<dbReference type="EMBL" id="AP012547">
    <property type="protein sequence ID" value="BAO29230.1"/>
    <property type="molecule type" value="Genomic_DNA"/>
</dbReference>
<proteinExistence type="predicted"/>
<organism evidence="2 3">
    <name type="scientific">Sulfuritalea hydrogenivorans sk43H</name>
    <dbReference type="NCBI Taxonomy" id="1223802"/>
    <lineage>
        <taxon>Bacteria</taxon>
        <taxon>Pseudomonadati</taxon>
        <taxon>Pseudomonadota</taxon>
        <taxon>Betaproteobacteria</taxon>
        <taxon>Nitrosomonadales</taxon>
        <taxon>Sterolibacteriaceae</taxon>
        <taxon>Sulfuritalea</taxon>
    </lineage>
</organism>
<dbReference type="InterPro" id="IPR035903">
    <property type="entry name" value="HesB-like_dom_sf"/>
</dbReference>
<dbReference type="Proteomes" id="UP000031637">
    <property type="component" value="Chromosome"/>
</dbReference>
<reference evidence="2 3" key="1">
    <citation type="journal article" date="2014" name="Syst. Appl. Microbiol.">
        <title>Complete genomes of freshwater sulfur oxidizers Sulfuricella denitrificans skB26 and Sulfuritalea hydrogenivorans sk43H: genetic insights into the sulfur oxidation pathway of betaproteobacteria.</title>
        <authorList>
            <person name="Watanabe T."/>
            <person name="Kojima H."/>
            <person name="Fukui M."/>
        </authorList>
    </citation>
    <scope>NUCLEOTIDE SEQUENCE [LARGE SCALE GENOMIC DNA]</scope>
    <source>
        <strain evidence="2">DSM22779</strain>
    </source>
</reference>
<dbReference type="Gene3D" id="2.60.300.12">
    <property type="entry name" value="HesB-like domain"/>
    <property type="match status" value="1"/>
</dbReference>
<sequence length="114" mass="11799">MFALTPAAAEQIARAADEQPDAGPQPMLRVAAKIDESDGELVYGMGFDDEREDDLVVDAGGVPILISPHSQPLLENTTLDFAEVAPGEFQFIFRGGCNAPASKQGCGGCGGGCS</sequence>
<evidence type="ECO:0000313" key="2">
    <source>
        <dbReference type="EMBL" id="BAO29230.1"/>
    </source>
</evidence>
<dbReference type="AlphaFoldDB" id="W0SEN4"/>